<organism evidence="2 3">
    <name type="scientific">Streptomyces lacrimifluminis</name>
    <dbReference type="NCBI Taxonomy" id="1500077"/>
    <lineage>
        <taxon>Bacteria</taxon>
        <taxon>Bacillati</taxon>
        <taxon>Actinomycetota</taxon>
        <taxon>Actinomycetes</taxon>
        <taxon>Kitasatosporales</taxon>
        <taxon>Streptomycetaceae</taxon>
        <taxon>Streptomyces</taxon>
    </lineage>
</organism>
<accession>A0A917KQR1</accession>
<sequence length="63" mass="7013">MGERCQAGWCGAGDCPTDAGALAPHRSSGPVPPPDRRAGPLRRVAYTADYRIVDWIRRYRDRD</sequence>
<feature type="region of interest" description="Disordered" evidence="1">
    <location>
        <begin position="20"/>
        <end position="40"/>
    </location>
</feature>
<keyword evidence="3" id="KW-1185">Reference proteome</keyword>
<proteinExistence type="predicted"/>
<reference evidence="2" key="1">
    <citation type="journal article" date="2014" name="Int. J. Syst. Evol. Microbiol.">
        <title>Complete genome sequence of Corynebacterium casei LMG S-19264T (=DSM 44701T), isolated from a smear-ripened cheese.</title>
        <authorList>
            <consortium name="US DOE Joint Genome Institute (JGI-PGF)"/>
            <person name="Walter F."/>
            <person name="Albersmeier A."/>
            <person name="Kalinowski J."/>
            <person name="Ruckert C."/>
        </authorList>
    </citation>
    <scope>NUCLEOTIDE SEQUENCE</scope>
    <source>
        <strain evidence="2">CGMCC 4.7272</strain>
    </source>
</reference>
<evidence type="ECO:0000313" key="3">
    <source>
        <dbReference type="Proteomes" id="UP000625682"/>
    </source>
</evidence>
<evidence type="ECO:0000313" key="2">
    <source>
        <dbReference type="EMBL" id="GGJ23048.1"/>
    </source>
</evidence>
<comment type="caution">
    <text evidence="2">The sequence shown here is derived from an EMBL/GenBank/DDBJ whole genome shotgun (WGS) entry which is preliminary data.</text>
</comment>
<evidence type="ECO:0000256" key="1">
    <source>
        <dbReference type="SAM" id="MobiDB-lite"/>
    </source>
</evidence>
<name>A0A917KQR1_9ACTN</name>
<dbReference type="Proteomes" id="UP000625682">
    <property type="component" value="Unassembled WGS sequence"/>
</dbReference>
<protein>
    <submittedName>
        <fullName evidence="2">Uncharacterized protein</fullName>
    </submittedName>
</protein>
<dbReference type="AlphaFoldDB" id="A0A917KQR1"/>
<reference evidence="2" key="2">
    <citation type="submission" date="2020-09" db="EMBL/GenBank/DDBJ databases">
        <authorList>
            <person name="Sun Q."/>
            <person name="Zhou Y."/>
        </authorList>
    </citation>
    <scope>NUCLEOTIDE SEQUENCE</scope>
    <source>
        <strain evidence="2">CGMCC 4.7272</strain>
    </source>
</reference>
<gene>
    <name evidence="2" type="ORF">GCM10012282_19460</name>
</gene>
<dbReference type="EMBL" id="BMMU01000004">
    <property type="protein sequence ID" value="GGJ23048.1"/>
    <property type="molecule type" value="Genomic_DNA"/>
</dbReference>